<keyword evidence="2" id="KW-1185">Reference proteome</keyword>
<comment type="caution">
    <text evidence="1">The sequence shown here is derived from an EMBL/GenBank/DDBJ whole genome shotgun (WGS) entry which is preliminary data.</text>
</comment>
<evidence type="ECO:0000313" key="2">
    <source>
        <dbReference type="Proteomes" id="UP000224460"/>
    </source>
</evidence>
<proteinExistence type="predicted"/>
<dbReference type="EMBL" id="PEDL01000002">
    <property type="protein sequence ID" value="PHV71697.1"/>
    <property type="molecule type" value="Genomic_DNA"/>
</dbReference>
<name>A0AC61DFI7_9FIRM</name>
<protein>
    <submittedName>
        <fullName evidence="1">Uncharacterized protein</fullName>
    </submittedName>
</protein>
<gene>
    <name evidence="1" type="ORF">CS063_03810</name>
</gene>
<reference evidence="1" key="1">
    <citation type="submission" date="2017-10" db="EMBL/GenBank/DDBJ databases">
        <title>Genome sequence of cellulolytic Lachnospiraceae bacterium XHS1971 isolated from hotspring sediment.</title>
        <authorList>
            <person name="Vasudevan G."/>
            <person name="Joshi A.J."/>
            <person name="Hivarkar S."/>
            <person name="Lanjekar V.B."/>
            <person name="Dhakephalkar P.K."/>
            <person name="Dagar S."/>
        </authorList>
    </citation>
    <scope>NUCLEOTIDE SEQUENCE</scope>
    <source>
        <strain evidence="1">XHS1971</strain>
    </source>
</reference>
<organism evidence="1 2">
    <name type="scientific">Sporanaerobium hydrogeniformans</name>
    <dbReference type="NCBI Taxonomy" id="3072179"/>
    <lineage>
        <taxon>Bacteria</taxon>
        <taxon>Bacillati</taxon>
        <taxon>Bacillota</taxon>
        <taxon>Clostridia</taxon>
        <taxon>Lachnospirales</taxon>
        <taxon>Lachnospiraceae</taxon>
        <taxon>Sporanaerobium</taxon>
    </lineage>
</organism>
<evidence type="ECO:0000313" key="1">
    <source>
        <dbReference type="EMBL" id="PHV71697.1"/>
    </source>
</evidence>
<sequence>MKKYSDCSQPFNYRSEAVYMPETYLYLVNRAGHGRVNKGFQIIRDSSYDYSLFHYVYQGSGLLIVGKKEYKLSKGDLFILGTREPHIYRSNDTDRLELLWIEFYGSNSTQLVNIILNKGRHVLHAPETDSLREQLITLLEVLKESPPINVFEISILLYTLMCTTIKIYKKYPQHQIVYPAHIDRGLKYIKEHLHTTINITDLARYVHCSLSYFTKSFSKAMGVTPTQYIMMLKVEEATRLLTIGSPTCEDLAQSLGFYDATHFIRTYKKYTGQTPKQFKVSQIKMDKKY</sequence>
<accession>A0AC61DFI7</accession>
<dbReference type="Proteomes" id="UP000224460">
    <property type="component" value="Unassembled WGS sequence"/>
</dbReference>